<evidence type="ECO:0000256" key="1">
    <source>
        <dbReference type="SAM" id="MobiDB-lite"/>
    </source>
</evidence>
<dbReference type="AlphaFoldDB" id="A0A8H4PJG8"/>
<keyword evidence="3" id="KW-1185">Reference proteome</keyword>
<name>A0A8H4PJG8_9HYPO</name>
<feature type="compositionally biased region" description="Basic and acidic residues" evidence="1">
    <location>
        <begin position="296"/>
        <end position="324"/>
    </location>
</feature>
<dbReference type="OrthoDB" id="2351940at2759"/>
<protein>
    <recommendedName>
        <fullName evidence="4">Eukaryotic translation initiation factor 6</fullName>
    </recommendedName>
</protein>
<accession>A0A8H4PJG8</accession>
<proteinExistence type="predicted"/>
<feature type="compositionally biased region" description="Acidic residues" evidence="1">
    <location>
        <begin position="366"/>
        <end position="375"/>
    </location>
</feature>
<reference evidence="2 3" key="1">
    <citation type="journal article" date="2020" name="Genome Biol. Evol.">
        <title>A new high-quality draft genome assembly of the Chinese cordyceps Ophiocordyceps sinensis.</title>
        <authorList>
            <person name="Shu R."/>
            <person name="Zhang J."/>
            <person name="Meng Q."/>
            <person name="Zhang H."/>
            <person name="Zhou G."/>
            <person name="Li M."/>
            <person name="Wu P."/>
            <person name="Zhao Y."/>
            <person name="Chen C."/>
            <person name="Qin Q."/>
        </authorList>
    </citation>
    <scope>NUCLEOTIDE SEQUENCE [LARGE SCALE GENOMIC DNA]</scope>
    <source>
        <strain evidence="2 3">IOZ07</strain>
    </source>
</reference>
<feature type="compositionally biased region" description="Basic residues" evidence="1">
    <location>
        <begin position="416"/>
        <end position="439"/>
    </location>
</feature>
<evidence type="ECO:0008006" key="4">
    <source>
        <dbReference type="Google" id="ProtNLM"/>
    </source>
</evidence>
<evidence type="ECO:0000313" key="2">
    <source>
        <dbReference type="EMBL" id="KAF4503889.1"/>
    </source>
</evidence>
<comment type="caution">
    <text evidence="2">The sequence shown here is derived from an EMBL/GenBank/DDBJ whole genome shotgun (WGS) entry which is preliminary data.</text>
</comment>
<organism evidence="2 3">
    <name type="scientific">Ophiocordyceps sinensis</name>
    <dbReference type="NCBI Taxonomy" id="72228"/>
    <lineage>
        <taxon>Eukaryota</taxon>
        <taxon>Fungi</taxon>
        <taxon>Dikarya</taxon>
        <taxon>Ascomycota</taxon>
        <taxon>Pezizomycotina</taxon>
        <taxon>Sordariomycetes</taxon>
        <taxon>Hypocreomycetidae</taxon>
        <taxon>Hypocreales</taxon>
        <taxon>Ophiocordycipitaceae</taxon>
        <taxon>Ophiocordyceps</taxon>
    </lineage>
</organism>
<feature type="region of interest" description="Disordered" evidence="1">
    <location>
        <begin position="288"/>
        <end position="445"/>
    </location>
</feature>
<dbReference type="Proteomes" id="UP000557566">
    <property type="component" value="Unassembled WGS sequence"/>
</dbReference>
<feature type="region of interest" description="Disordered" evidence="1">
    <location>
        <begin position="1"/>
        <end position="61"/>
    </location>
</feature>
<sequence>MASRPGSSSGSNRQRSREPRDDFPPLSAPRLPPLRHIHAPRDRDLVSTSTTTGLPPSRRFWSAASRRAERIRSHDEQSSGLEDLDHAVHQTWLGLSHRNPRSRAVEHQRPNFEELDQTLDEANTQLRSLLDMTNHINLITPFIRTAFSPTLRPHDFSDDNRRSKRRKLDADRLVPSFKGFRYGKYGQVEPGQLHMEIVSCDAGMFSNGSSYAADNILKNDNSVYCTKGNRCNIVLRHQGATVFTLRELVIKAPGSMNYSHPVREGMVFIAMNQDNVLSRTAQYQIQYVPTTRNRSGHGDGGDGDRHSSERDSRHIISIRHHDDGTTSTRARRSYVVRGDDDLEHRTPQMPPEFAHSLPDLRVTTECSDDEDDDYDVSQVFRRAPNRIGSLPFENPDSDSDDVNPFGSDDFLDGSLRRPRHPQHQHQHQHQHHHHPHPHPHRTDLADRPSLSLAEAWDAHAHATQEAVRAVGGKLLAPHARFFIENKKSKCTIRFDPPVSGRFILLKMWSSQHDHTSNIDIQSVIARGFAGPRYFPSVELG</sequence>
<gene>
    <name evidence="2" type="ORF">G6O67_008825</name>
</gene>
<feature type="compositionally biased region" description="Basic and acidic residues" evidence="1">
    <location>
        <begin position="337"/>
        <end position="346"/>
    </location>
</feature>
<dbReference type="EMBL" id="JAAVMX010000013">
    <property type="protein sequence ID" value="KAF4503889.1"/>
    <property type="molecule type" value="Genomic_DNA"/>
</dbReference>
<feature type="compositionally biased region" description="Low complexity" evidence="1">
    <location>
        <begin position="1"/>
        <end position="13"/>
    </location>
</feature>
<evidence type="ECO:0000313" key="3">
    <source>
        <dbReference type="Proteomes" id="UP000557566"/>
    </source>
</evidence>